<dbReference type="PIRSF" id="PIRSF000770">
    <property type="entry name" value="RNA_pol_sigma-SigE/K"/>
    <property type="match status" value="1"/>
</dbReference>
<dbReference type="InterPro" id="IPR013324">
    <property type="entry name" value="RNA_pol_sigma_r3/r4-like"/>
</dbReference>
<dbReference type="Pfam" id="PF04542">
    <property type="entry name" value="Sigma70_r2"/>
    <property type="match status" value="1"/>
</dbReference>
<dbReference type="InterPro" id="IPR007627">
    <property type="entry name" value="RNA_pol_sigma70_r2"/>
</dbReference>
<evidence type="ECO:0000256" key="5">
    <source>
        <dbReference type="ARBA" id="ARBA00023163"/>
    </source>
</evidence>
<dbReference type="Pfam" id="PF04539">
    <property type="entry name" value="Sigma70_r3"/>
    <property type="match status" value="1"/>
</dbReference>
<evidence type="ECO:0000259" key="6">
    <source>
        <dbReference type="PROSITE" id="PS00715"/>
    </source>
</evidence>
<dbReference type="PANTHER" id="PTHR30603:SF60">
    <property type="entry name" value="RNA POLYMERASE SIGMA FACTOR RPOD"/>
    <property type="match status" value="1"/>
</dbReference>
<protein>
    <submittedName>
        <fullName evidence="7">RNA polymerase sigma factor RpoD</fullName>
    </submittedName>
</protein>
<dbReference type="GO" id="GO:0003677">
    <property type="term" value="F:DNA binding"/>
    <property type="evidence" value="ECO:0007669"/>
    <property type="project" value="UniProtKB-KW"/>
</dbReference>
<dbReference type="GO" id="GO:0006352">
    <property type="term" value="P:DNA-templated transcription initiation"/>
    <property type="evidence" value="ECO:0007669"/>
    <property type="project" value="InterPro"/>
</dbReference>
<dbReference type="Pfam" id="PF00140">
    <property type="entry name" value="Sigma70_r1_2"/>
    <property type="match status" value="1"/>
</dbReference>
<dbReference type="Gene3D" id="1.10.601.10">
    <property type="entry name" value="RNA Polymerase Primary Sigma Factor"/>
    <property type="match status" value="1"/>
</dbReference>
<dbReference type="PROSITE" id="PS00715">
    <property type="entry name" value="SIGMA70_1"/>
    <property type="match status" value="1"/>
</dbReference>
<accession>A0A2H0CTI9</accession>
<sequence>MEYDFDFSFSGELREEETSAYDKEDDISDIVRMYLDEVRRYRLLSSADELTLAKQVELGNEEARQRLIKANLRLVIAVAKRYRRAYKTVTFLDLIQEGNLGLFKAVEKFDWRKGYKFSTYATWWIRQGVTRALTNQSRTIRVPGPMVEMMMKYQRTVRRIRQNTSVMPSLEDIAGEMGISVEKVSAIQAAYHQVLSIDKVIDHEDKQAKKILLGDCIADTSAVSPMEEVSRRLLADKIRSILADIPERYRRILEMRYGLYDAVPGTLTEVGEKFGLTGERVRQILAEMEAKIRLDKRVESLKEWIS</sequence>
<dbReference type="InterPro" id="IPR009042">
    <property type="entry name" value="RNA_pol_sigma70_r1_2"/>
</dbReference>
<dbReference type="InterPro" id="IPR050239">
    <property type="entry name" value="Sigma-70_RNA_pol_init_factors"/>
</dbReference>
<dbReference type="Pfam" id="PF04545">
    <property type="entry name" value="Sigma70_r4"/>
    <property type="match status" value="1"/>
</dbReference>
<dbReference type="InterPro" id="IPR036388">
    <property type="entry name" value="WH-like_DNA-bd_sf"/>
</dbReference>
<evidence type="ECO:0000313" key="8">
    <source>
        <dbReference type="Proteomes" id="UP000230638"/>
    </source>
</evidence>
<dbReference type="InterPro" id="IPR000943">
    <property type="entry name" value="RNA_pol_sigma70"/>
</dbReference>
<name>A0A2H0CTI9_9BACT</name>
<evidence type="ECO:0000256" key="3">
    <source>
        <dbReference type="ARBA" id="ARBA00023082"/>
    </source>
</evidence>
<keyword evidence="5" id="KW-0804">Transcription</keyword>
<dbReference type="InterPro" id="IPR007624">
    <property type="entry name" value="RNA_pol_sigma70_r3"/>
</dbReference>
<dbReference type="Gene3D" id="1.10.10.10">
    <property type="entry name" value="Winged helix-like DNA-binding domain superfamily/Winged helix DNA-binding domain"/>
    <property type="match status" value="2"/>
</dbReference>
<dbReference type="GO" id="GO:0016987">
    <property type="term" value="F:sigma factor activity"/>
    <property type="evidence" value="ECO:0007669"/>
    <property type="project" value="UniProtKB-KW"/>
</dbReference>
<evidence type="ECO:0000256" key="1">
    <source>
        <dbReference type="ARBA" id="ARBA00007788"/>
    </source>
</evidence>
<evidence type="ECO:0000256" key="4">
    <source>
        <dbReference type="ARBA" id="ARBA00023125"/>
    </source>
</evidence>
<evidence type="ECO:0000313" key="7">
    <source>
        <dbReference type="EMBL" id="PIP73009.1"/>
    </source>
</evidence>
<keyword evidence="2" id="KW-0805">Transcription regulation</keyword>
<comment type="caution">
    <text evidence="7">The sequence shown here is derived from an EMBL/GenBank/DDBJ whole genome shotgun (WGS) entry which is preliminary data.</text>
</comment>
<dbReference type="NCBIfam" id="TIGR02937">
    <property type="entry name" value="sigma70-ECF"/>
    <property type="match status" value="1"/>
</dbReference>
<dbReference type="InterPro" id="IPR013325">
    <property type="entry name" value="RNA_pol_sigma_r2"/>
</dbReference>
<proteinExistence type="inferred from homology"/>
<dbReference type="AlphaFoldDB" id="A0A2H0CTI9"/>
<dbReference type="SUPFAM" id="SSF88946">
    <property type="entry name" value="Sigma2 domain of RNA polymerase sigma factors"/>
    <property type="match status" value="1"/>
</dbReference>
<dbReference type="InterPro" id="IPR014284">
    <property type="entry name" value="RNA_pol_sigma-70_dom"/>
</dbReference>
<dbReference type="SUPFAM" id="SSF88659">
    <property type="entry name" value="Sigma3 and sigma4 domains of RNA polymerase sigma factors"/>
    <property type="match status" value="2"/>
</dbReference>
<evidence type="ECO:0000256" key="2">
    <source>
        <dbReference type="ARBA" id="ARBA00023015"/>
    </source>
</evidence>
<keyword evidence="4" id="KW-0238">DNA-binding</keyword>
<dbReference type="EMBL" id="PCTL01000033">
    <property type="protein sequence ID" value="PIP73009.1"/>
    <property type="molecule type" value="Genomic_DNA"/>
</dbReference>
<dbReference type="PRINTS" id="PR00046">
    <property type="entry name" value="SIGMA70FCT"/>
</dbReference>
<reference evidence="7 8" key="1">
    <citation type="submission" date="2017-09" db="EMBL/GenBank/DDBJ databases">
        <title>Depth-based differentiation of microbial function through sediment-hosted aquifers and enrichment of novel symbionts in the deep terrestrial subsurface.</title>
        <authorList>
            <person name="Probst A.J."/>
            <person name="Ladd B."/>
            <person name="Jarett J.K."/>
            <person name="Geller-Mcgrath D.E."/>
            <person name="Sieber C.M."/>
            <person name="Emerson J.B."/>
            <person name="Anantharaman K."/>
            <person name="Thomas B.C."/>
            <person name="Malmstrom R."/>
            <person name="Stieglmeier M."/>
            <person name="Klingl A."/>
            <person name="Woyke T."/>
            <person name="Ryan C.M."/>
            <person name="Banfield J.F."/>
        </authorList>
    </citation>
    <scope>NUCLEOTIDE SEQUENCE [LARGE SCALE GENOMIC DNA]</scope>
    <source>
        <strain evidence="7">CG22_combo_CG10-13_8_21_14_all_47_15</strain>
    </source>
</reference>
<comment type="similarity">
    <text evidence="1">Belongs to the sigma-70 factor family.</text>
</comment>
<dbReference type="PANTHER" id="PTHR30603">
    <property type="entry name" value="RNA POLYMERASE SIGMA FACTOR RPO"/>
    <property type="match status" value="1"/>
</dbReference>
<dbReference type="CDD" id="cd06171">
    <property type="entry name" value="Sigma70_r4"/>
    <property type="match status" value="1"/>
</dbReference>
<feature type="domain" description="RNA polymerase sigma-70" evidence="6">
    <location>
        <begin position="93"/>
        <end position="106"/>
    </location>
</feature>
<dbReference type="Gene3D" id="1.20.120.1810">
    <property type="match status" value="1"/>
</dbReference>
<dbReference type="Proteomes" id="UP000230638">
    <property type="component" value="Unassembled WGS sequence"/>
</dbReference>
<keyword evidence="3" id="KW-0731">Sigma factor</keyword>
<dbReference type="InterPro" id="IPR007630">
    <property type="entry name" value="RNA_pol_sigma70_r4"/>
</dbReference>
<gene>
    <name evidence="7" type="ORF">COW88_03340</name>
</gene>
<organism evidence="7 8">
    <name type="scientific">Candidatus Lloydbacteria bacterium CG22_combo_CG10-13_8_21_14_all_47_15</name>
    <dbReference type="NCBI Taxonomy" id="1974635"/>
    <lineage>
        <taxon>Bacteria</taxon>
        <taxon>Candidatus Lloydiibacteriota</taxon>
    </lineage>
</organism>